<gene>
    <name evidence="1" type="ORF">NCTC8271_03229</name>
</gene>
<reference evidence="1 2" key="1">
    <citation type="submission" date="2018-12" db="EMBL/GenBank/DDBJ databases">
        <authorList>
            <consortium name="Pathogen Informatics"/>
        </authorList>
    </citation>
    <scope>NUCLEOTIDE SEQUENCE [LARGE SCALE GENOMIC DNA]</scope>
    <source>
        <strain evidence="1 2">NCTC8271</strain>
    </source>
</reference>
<dbReference type="AlphaFoldDB" id="A0A3S4J9P4"/>
<protein>
    <submittedName>
        <fullName evidence="1">Uncharacterized protein</fullName>
    </submittedName>
</protein>
<name>A0A3S4J9P4_SALET</name>
<sequence>MGWRIFYQTGGGPPYRLGVLKPRGPGKALHLLAGQFAHGQTAKRLKYRRYPRLKTDKPNDLIDEYGIPGG</sequence>
<dbReference type="EMBL" id="LR134148">
    <property type="protein sequence ID" value="VEA38559.1"/>
    <property type="molecule type" value="Genomic_DNA"/>
</dbReference>
<evidence type="ECO:0000313" key="2">
    <source>
        <dbReference type="Proteomes" id="UP000273655"/>
    </source>
</evidence>
<dbReference type="Proteomes" id="UP000273655">
    <property type="component" value="Chromosome 1"/>
</dbReference>
<organism evidence="1 2">
    <name type="scientific">Salmonella enterica I</name>
    <dbReference type="NCBI Taxonomy" id="59201"/>
    <lineage>
        <taxon>Bacteria</taxon>
        <taxon>Pseudomonadati</taxon>
        <taxon>Pseudomonadota</taxon>
        <taxon>Gammaproteobacteria</taxon>
        <taxon>Enterobacterales</taxon>
        <taxon>Enterobacteriaceae</taxon>
        <taxon>Salmonella</taxon>
    </lineage>
</organism>
<proteinExistence type="predicted"/>
<evidence type="ECO:0000313" key="1">
    <source>
        <dbReference type="EMBL" id="VEA38559.1"/>
    </source>
</evidence>
<accession>A0A3S4J9P4</accession>